<name>A0A3N2QYM0_9RHOB</name>
<comment type="similarity">
    <text evidence="1">Belongs to the metallo-dependent hydrolases superfamily. NagA family.</text>
</comment>
<evidence type="ECO:0000256" key="1">
    <source>
        <dbReference type="ARBA" id="ARBA00010716"/>
    </source>
</evidence>
<keyword evidence="4" id="KW-1185">Reference proteome</keyword>
<keyword evidence="2" id="KW-0378">Hydrolase</keyword>
<comment type="caution">
    <text evidence="3">The sequence shown here is derived from an EMBL/GenBank/DDBJ whole genome shotgun (WGS) entry which is preliminary data.</text>
</comment>
<sequence length="386" mass="39731">MPGPLPPLRLTGATVLRDGGLQDRTVAIAGGRISAGPYPAVDLSGFFILPGMVDLSVRALDRDGPPPTETSARAALAEAGRAAAMAGVTTGWATHLWSASGAGAAERAEACLRALDRHRAETLVDLRIALTYDAATLPATERLLAAIRRHGVDRLAFVDAVVATKRTPAFDPARLRAMAEARGLSAEALSQELAGAPVGPRELPRILCRIAEALDILGVSYGSQGDADGETREFFAMLGARICESPAALRAASLARAVGDPVVAAVSGSEAAQVPATALVRAGKCSALASGGRPAALARTAFALADDGVLDLPRAWRLVSEAPAALMRLPDRGVIAQGKRADLAIVNKATRQVEATLVAGRLVFAAGEAAMRFVDARQAAVPVAAE</sequence>
<dbReference type="SUPFAM" id="SSF51338">
    <property type="entry name" value="Composite domain of metallo-dependent hydrolases"/>
    <property type="match status" value="1"/>
</dbReference>
<dbReference type="GO" id="GO:0006046">
    <property type="term" value="P:N-acetylglucosamine catabolic process"/>
    <property type="evidence" value="ECO:0007669"/>
    <property type="project" value="TreeGrafter"/>
</dbReference>
<reference evidence="3 4" key="1">
    <citation type="submission" date="2018-10" db="EMBL/GenBank/DDBJ databases">
        <title>Histidinibacterium lentulum gen. nov., sp. nov., a marine bacterium from the culture broth of Picochlorum sp. 122.</title>
        <authorList>
            <person name="Wang G."/>
        </authorList>
    </citation>
    <scope>NUCLEOTIDE SEQUENCE [LARGE SCALE GENOMIC DNA]</scope>
    <source>
        <strain evidence="3 4">B17</strain>
    </source>
</reference>
<gene>
    <name evidence="3" type="ORF">EAT49_13790</name>
</gene>
<dbReference type="Gene3D" id="3.20.20.140">
    <property type="entry name" value="Metal-dependent hydrolases"/>
    <property type="match status" value="2"/>
</dbReference>
<dbReference type="InterPro" id="IPR032466">
    <property type="entry name" value="Metal_Hydrolase"/>
</dbReference>
<dbReference type="GO" id="GO:0008448">
    <property type="term" value="F:N-acetylglucosamine-6-phosphate deacetylase activity"/>
    <property type="evidence" value="ECO:0007669"/>
    <property type="project" value="TreeGrafter"/>
</dbReference>
<proteinExistence type="inferred from homology"/>
<dbReference type="RefSeq" id="WP_123642864.1">
    <property type="nucleotide sequence ID" value="NZ_ML119086.1"/>
</dbReference>
<dbReference type="PANTHER" id="PTHR11113">
    <property type="entry name" value="N-ACETYLGLUCOSAMINE-6-PHOSPHATE DEACETYLASE"/>
    <property type="match status" value="1"/>
</dbReference>
<protein>
    <submittedName>
        <fullName evidence="3">Alkylphosphonate utilization protein</fullName>
    </submittedName>
</protein>
<dbReference type="InterPro" id="IPR011059">
    <property type="entry name" value="Metal-dep_hydrolase_composite"/>
</dbReference>
<dbReference type="AlphaFoldDB" id="A0A3N2QYM0"/>
<dbReference type="SUPFAM" id="SSF51556">
    <property type="entry name" value="Metallo-dependent hydrolases"/>
    <property type="match status" value="1"/>
</dbReference>
<organism evidence="3 4">
    <name type="scientific">Histidinibacterium lentulum</name>
    <dbReference type="NCBI Taxonomy" id="2480588"/>
    <lineage>
        <taxon>Bacteria</taxon>
        <taxon>Pseudomonadati</taxon>
        <taxon>Pseudomonadota</taxon>
        <taxon>Alphaproteobacteria</taxon>
        <taxon>Rhodobacterales</taxon>
        <taxon>Paracoccaceae</taxon>
        <taxon>Histidinibacterium</taxon>
    </lineage>
</organism>
<dbReference type="OrthoDB" id="9785413at2"/>
<dbReference type="Proteomes" id="UP000268016">
    <property type="component" value="Unassembled WGS sequence"/>
</dbReference>
<dbReference type="Gene3D" id="2.30.40.10">
    <property type="entry name" value="Urease, subunit C, domain 1"/>
    <property type="match status" value="2"/>
</dbReference>
<dbReference type="PANTHER" id="PTHR11113:SF14">
    <property type="entry name" value="N-ACETYLGLUCOSAMINE-6-PHOSPHATE DEACETYLASE"/>
    <property type="match status" value="1"/>
</dbReference>
<dbReference type="EMBL" id="RDRB01000006">
    <property type="protein sequence ID" value="ROU00314.1"/>
    <property type="molecule type" value="Genomic_DNA"/>
</dbReference>
<evidence type="ECO:0000313" key="4">
    <source>
        <dbReference type="Proteomes" id="UP000268016"/>
    </source>
</evidence>
<evidence type="ECO:0000256" key="2">
    <source>
        <dbReference type="ARBA" id="ARBA00022801"/>
    </source>
</evidence>
<evidence type="ECO:0000313" key="3">
    <source>
        <dbReference type="EMBL" id="ROU00314.1"/>
    </source>
</evidence>
<accession>A0A3N2QYM0</accession>